<dbReference type="GO" id="GO:0005829">
    <property type="term" value="C:cytosol"/>
    <property type="evidence" value="ECO:0007669"/>
    <property type="project" value="TreeGrafter"/>
</dbReference>
<dbReference type="STRING" id="1884381.SAMN05518846_103207"/>
<dbReference type="Proteomes" id="UP000198915">
    <property type="component" value="Unassembled WGS sequence"/>
</dbReference>
<keyword evidence="3" id="KW-1185">Reference proteome</keyword>
<feature type="domain" description="ABM" evidence="1">
    <location>
        <begin position="2"/>
        <end position="91"/>
    </location>
</feature>
<evidence type="ECO:0000313" key="2">
    <source>
        <dbReference type="EMBL" id="SFJ38710.1"/>
    </source>
</evidence>
<dbReference type="EMBL" id="FORT01000003">
    <property type="protein sequence ID" value="SFJ38710.1"/>
    <property type="molecule type" value="Genomic_DNA"/>
</dbReference>
<dbReference type="GO" id="GO:0004497">
    <property type="term" value="F:monooxygenase activity"/>
    <property type="evidence" value="ECO:0007669"/>
    <property type="project" value="UniProtKB-KW"/>
</dbReference>
<dbReference type="InterPro" id="IPR050744">
    <property type="entry name" value="AI-2_Isomerase_LsrG"/>
</dbReference>
<dbReference type="Gene3D" id="3.30.70.100">
    <property type="match status" value="1"/>
</dbReference>
<reference evidence="3" key="1">
    <citation type="submission" date="2016-10" db="EMBL/GenBank/DDBJ databases">
        <authorList>
            <person name="Varghese N."/>
            <person name="Submissions S."/>
        </authorList>
    </citation>
    <scope>NUCLEOTIDE SEQUENCE [LARGE SCALE GENOMIC DNA]</scope>
    <source>
        <strain evidence="3">OK042</strain>
    </source>
</reference>
<dbReference type="PANTHER" id="PTHR33336:SF1">
    <property type="entry name" value="(4S)-4-HYDROXY-5-PHOSPHONOOXYPENTANE-2,3-DIONE ISOMERASE"/>
    <property type="match status" value="1"/>
</dbReference>
<dbReference type="PROSITE" id="PS51725">
    <property type="entry name" value="ABM"/>
    <property type="match status" value="1"/>
</dbReference>
<keyword evidence="2" id="KW-0503">Monooxygenase</keyword>
<dbReference type="InterPro" id="IPR011008">
    <property type="entry name" value="Dimeric_a/b-barrel"/>
</dbReference>
<dbReference type="Pfam" id="PF03992">
    <property type="entry name" value="ABM"/>
    <property type="match status" value="1"/>
</dbReference>
<evidence type="ECO:0000259" key="1">
    <source>
        <dbReference type="PROSITE" id="PS51725"/>
    </source>
</evidence>
<protein>
    <submittedName>
        <fullName evidence="2">Quinol monooxygenase YgiN</fullName>
    </submittedName>
</protein>
<name>A0A1I3QY65_9BACL</name>
<dbReference type="AlphaFoldDB" id="A0A1I3QY65"/>
<dbReference type="InterPro" id="IPR007138">
    <property type="entry name" value="ABM_dom"/>
</dbReference>
<proteinExistence type="predicted"/>
<evidence type="ECO:0000313" key="3">
    <source>
        <dbReference type="Proteomes" id="UP000198915"/>
    </source>
</evidence>
<gene>
    <name evidence="2" type="ORF">SAMN05518846_103207</name>
</gene>
<sequence length="104" mass="12184">MYIVHVSILVKEQAIDAFKEATMQNAQNSLREEGVIRFDVLQQQDDPTRFLLTEVYRTKDDQAKHRTTDHFHKWKADVAELIAEPYTIVTFDSVFPDEAGWEKQ</sequence>
<accession>A0A1I3QY65</accession>
<dbReference type="PANTHER" id="PTHR33336">
    <property type="entry name" value="QUINOL MONOOXYGENASE YGIN-RELATED"/>
    <property type="match status" value="1"/>
</dbReference>
<keyword evidence="2" id="KW-0560">Oxidoreductase</keyword>
<organism evidence="2 3">
    <name type="scientific">Brevibacillus centrosporus</name>
    <dbReference type="NCBI Taxonomy" id="54910"/>
    <lineage>
        <taxon>Bacteria</taxon>
        <taxon>Bacillati</taxon>
        <taxon>Bacillota</taxon>
        <taxon>Bacilli</taxon>
        <taxon>Bacillales</taxon>
        <taxon>Paenibacillaceae</taxon>
        <taxon>Brevibacillus</taxon>
    </lineage>
</organism>
<dbReference type="SUPFAM" id="SSF54909">
    <property type="entry name" value="Dimeric alpha+beta barrel"/>
    <property type="match status" value="1"/>
</dbReference>
<dbReference type="RefSeq" id="WP_092267164.1">
    <property type="nucleotide sequence ID" value="NZ_BJOE01000004.1"/>
</dbReference>